<sequence length="59" mass="6739">MNDLVFKRSVVFVGEFTDPSPEIQGDEQLNWGTFARHGGILWRISGLFNGNLAIRMRFP</sequence>
<organism evidence="1 2">
    <name type="scientific">Candidatus Kirkpatrickella diaphorinae</name>
    <dbReference type="NCBI Taxonomy" id="2984322"/>
    <lineage>
        <taxon>Bacteria</taxon>
        <taxon>Pseudomonadati</taxon>
        <taxon>Pseudomonadota</taxon>
        <taxon>Alphaproteobacteria</taxon>
        <taxon>Acetobacterales</taxon>
        <taxon>Acetobacteraceae</taxon>
        <taxon>Candidatus Kirkpatrickella</taxon>
    </lineage>
</organism>
<gene>
    <name evidence="1" type="ORF">N5W20_05290</name>
</gene>
<dbReference type="EMBL" id="CP107052">
    <property type="protein sequence ID" value="UYH50542.1"/>
    <property type="molecule type" value="Genomic_DNA"/>
</dbReference>
<dbReference type="RefSeq" id="WP_319806127.1">
    <property type="nucleotide sequence ID" value="NZ_CP107052.1"/>
</dbReference>
<accession>A0ABY6GGC5</accession>
<keyword evidence="2" id="KW-1185">Reference proteome</keyword>
<reference evidence="1" key="1">
    <citation type="submission" date="2022-10" db="EMBL/GenBank/DDBJ databases">
        <title>Candidatus Kirkpatrella diaphorinas gen. nov., sp. nov., an uncultured endosymbiont identified in a population of Diaphorina citri from Hawaii.</title>
        <authorList>
            <person name="Henry E.M."/>
            <person name="Carlson C.R."/>
            <person name="Kuo Y.-W."/>
        </authorList>
    </citation>
    <scope>NUCLEOTIDE SEQUENCE</scope>
    <source>
        <strain evidence="1">CADCRV1</strain>
    </source>
</reference>
<protein>
    <submittedName>
        <fullName evidence="1">Uncharacterized protein</fullName>
    </submittedName>
</protein>
<dbReference type="Proteomes" id="UP001163831">
    <property type="component" value="Chromosome"/>
</dbReference>
<evidence type="ECO:0000313" key="1">
    <source>
        <dbReference type="EMBL" id="UYH50542.1"/>
    </source>
</evidence>
<name>A0ABY6GGC5_9PROT</name>
<proteinExistence type="predicted"/>
<evidence type="ECO:0000313" key="2">
    <source>
        <dbReference type="Proteomes" id="UP001163831"/>
    </source>
</evidence>